<reference evidence="3 4" key="2">
    <citation type="journal article" date="2011" name="Stand. Genomic Sci.">
        <title>Complete genome sequence of Bacteroides helcogenes type strain (P 36-108).</title>
        <authorList>
            <person name="Pati A."/>
            <person name="Gronow S."/>
            <person name="Zeytun A."/>
            <person name="Lapidus A."/>
            <person name="Nolan M."/>
            <person name="Hammon N."/>
            <person name="Deshpande S."/>
            <person name="Cheng J.F."/>
            <person name="Tapia R."/>
            <person name="Han C."/>
            <person name="Goodwin L."/>
            <person name="Pitluck S."/>
            <person name="Liolios K."/>
            <person name="Pagani I."/>
            <person name="Ivanova N."/>
            <person name="Mavromatis K."/>
            <person name="Chen A."/>
            <person name="Palaniappan K."/>
            <person name="Land M."/>
            <person name="Hauser L."/>
            <person name="Chang Y.J."/>
            <person name="Jeffries C.D."/>
            <person name="Detter J.C."/>
            <person name="Brambilla E."/>
            <person name="Rohde M."/>
            <person name="Goker M."/>
            <person name="Woyke T."/>
            <person name="Bristow J."/>
            <person name="Eisen J.A."/>
            <person name="Markowitz V."/>
            <person name="Hugenholtz P."/>
            <person name="Kyrpides N.C."/>
            <person name="Klenk H.P."/>
            <person name="Lucas S."/>
        </authorList>
    </citation>
    <scope>NUCLEOTIDE SEQUENCE [LARGE SCALE GENOMIC DNA]</scope>
    <source>
        <strain evidence="4">ATCC 35417 / DSM 20613 / JCM 6297 / CCUG 15421 / P 36-108</strain>
    </source>
</reference>
<evidence type="ECO:0000313" key="4">
    <source>
        <dbReference type="Proteomes" id="UP000008630"/>
    </source>
</evidence>
<sequence length="280" mass="30162">MKKSKFLNGMGAIFAFAVVFMTGSLLTSCEKEDLNATFQTSPAEVTLNVSVMDALTGNDVTAKATITVTGALTATGTTTFANGFAGGAVNITATYDGMTGTATVNTDAKKVGGKITYSANIILSSEYNFVMKSQEEAAMVTKPLSDQTHSHNGSDWCLNDKEYMLTRTFEYYAYNEQKATTDYATLSSLATSMTYDKSQKKEVTYTFSAWSYYRVIYKGTVTTTTYNIVRKGGTDTVGTFTVVSKNNYSIEPEEAAFNAHYSHGHGHGTQNAGGGLIEAE</sequence>
<evidence type="ECO:0000313" key="3">
    <source>
        <dbReference type="EMBL" id="ADV44782.1"/>
    </source>
</evidence>
<dbReference type="PATRIC" id="fig|693979.3.peg.2984"/>
<feature type="domain" description="DUF3869" evidence="2">
    <location>
        <begin position="40"/>
        <end position="123"/>
    </location>
</feature>
<dbReference type="AlphaFoldDB" id="E6SNP9"/>
<evidence type="ECO:0000259" key="2">
    <source>
        <dbReference type="Pfam" id="PF12985"/>
    </source>
</evidence>
<dbReference type="Pfam" id="PF12985">
    <property type="entry name" value="DUF3869"/>
    <property type="match status" value="1"/>
</dbReference>
<accession>E6SNP9</accession>
<dbReference type="RefSeq" id="WP_013548369.1">
    <property type="nucleotide sequence ID" value="NC_014933.1"/>
</dbReference>
<gene>
    <name evidence="3" type="ordered locus">Bache_2846</name>
</gene>
<dbReference type="PROSITE" id="PS51257">
    <property type="entry name" value="PROKAR_LIPOPROTEIN"/>
    <property type="match status" value="1"/>
</dbReference>
<dbReference type="OrthoDB" id="1039698at2"/>
<reference key="1">
    <citation type="submission" date="2010-11" db="EMBL/GenBank/DDBJ databases">
        <title>The complete genome of Bacteroides helcogenes P 36-108.</title>
        <authorList>
            <consortium name="US DOE Joint Genome Institute (JGI-PGF)"/>
            <person name="Lucas S."/>
            <person name="Copeland A."/>
            <person name="Lapidus A."/>
            <person name="Bruce D."/>
            <person name="Goodwin L."/>
            <person name="Pitluck S."/>
            <person name="Kyrpides N."/>
            <person name="Mavromatis K."/>
            <person name="Ivanova N."/>
            <person name="Zeytun A."/>
            <person name="Brettin T."/>
            <person name="Detter J.C."/>
            <person name="Tapia R."/>
            <person name="Han C."/>
            <person name="Land M."/>
            <person name="Hauser L."/>
            <person name="Markowitz V."/>
            <person name="Cheng J.-F."/>
            <person name="Hugenholtz P."/>
            <person name="Woyke T."/>
            <person name="Wu D."/>
            <person name="Gronow S."/>
            <person name="Wellnitz S."/>
            <person name="Brambilla E."/>
            <person name="Klenk H.-P."/>
            <person name="Eisen J.A."/>
        </authorList>
    </citation>
    <scope>NUCLEOTIDE SEQUENCE</scope>
    <source>
        <strain>P 36-108</strain>
    </source>
</reference>
<dbReference type="eggNOG" id="ENOG5030N1Y">
    <property type="taxonomic scope" value="Bacteria"/>
</dbReference>
<dbReference type="HOGENOM" id="CLU_992708_0_0_10"/>
<dbReference type="Proteomes" id="UP000008630">
    <property type="component" value="Chromosome"/>
</dbReference>
<name>E6SNP9_BACT6</name>
<proteinExistence type="predicted"/>
<dbReference type="STRING" id="693979.Bache_2846"/>
<organism evidence="3 4">
    <name type="scientific">Bacteroides helcogenes (strain ATCC 35417 / DSM 20613 / JCM 6297 / CCUG 15421 / P 36-108)</name>
    <dbReference type="NCBI Taxonomy" id="693979"/>
    <lineage>
        <taxon>Bacteria</taxon>
        <taxon>Pseudomonadati</taxon>
        <taxon>Bacteroidota</taxon>
        <taxon>Bacteroidia</taxon>
        <taxon>Bacteroidales</taxon>
        <taxon>Bacteroidaceae</taxon>
        <taxon>Bacteroides</taxon>
    </lineage>
</organism>
<keyword evidence="4" id="KW-1185">Reference proteome</keyword>
<evidence type="ECO:0000256" key="1">
    <source>
        <dbReference type="SAM" id="MobiDB-lite"/>
    </source>
</evidence>
<dbReference type="EMBL" id="CP002352">
    <property type="protein sequence ID" value="ADV44782.1"/>
    <property type="molecule type" value="Genomic_DNA"/>
</dbReference>
<dbReference type="InterPro" id="IPR024620">
    <property type="entry name" value="DUF3869"/>
</dbReference>
<feature type="region of interest" description="Disordered" evidence="1">
    <location>
        <begin position="261"/>
        <end position="280"/>
    </location>
</feature>
<protein>
    <recommendedName>
        <fullName evidence="2">DUF3869 domain-containing protein</fullName>
    </recommendedName>
</protein>
<dbReference type="KEGG" id="bhl:Bache_2846"/>
<feature type="compositionally biased region" description="Gly residues" evidence="1">
    <location>
        <begin position="271"/>
        <end position="280"/>
    </location>
</feature>